<evidence type="ECO:0000256" key="1">
    <source>
        <dbReference type="ARBA" id="ARBA00000077"/>
    </source>
</evidence>
<dbReference type="InterPro" id="IPR036397">
    <property type="entry name" value="RNaseH_sf"/>
</dbReference>
<dbReference type="Pfam" id="PF00075">
    <property type="entry name" value="RNase_H"/>
    <property type="match status" value="1"/>
</dbReference>
<organism evidence="12 13">
    <name type="scientific">Candidatus Nomurabacteria bacterium RIFCSPHIGHO2_01_FULL_40_20</name>
    <dbReference type="NCBI Taxonomy" id="1801738"/>
    <lineage>
        <taxon>Bacteria</taxon>
        <taxon>Candidatus Nomuraibacteriota</taxon>
    </lineage>
</organism>
<comment type="subunit">
    <text evidence="3 10">Monomer.</text>
</comment>
<keyword evidence="6 10" id="KW-0479">Metal-binding</keyword>
<dbReference type="GO" id="GO:0005737">
    <property type="term" value="C:cytoplasm"/>
    <property type="evidence" value="ECO:0007669"/>
    <property type="project" value="UniProtKB-SubCell"/>
</dbReference>
<comment type="caution">
    <text evidence="12">The sequence shown here is derived from an EMBL/GenBank/DDBJ whole genome shotgun (WGS) entry which is preliminary data.</text>
</comment>
<dbReference type="EC" id="3.1.26.4" evidence="4 10"/>
<evidence type="ECO:0000256" key="8">
    <source>
        <dbReference type="ARBA" id="ARBA00022801"/>
    </source>
</evidence>
<sequence length="161" mass="18016">MKNKIKIYTDGSARGNPGPAGWGAVILLEQNNKLKVKSGKLKVIEIGGRSAHSTNNQMELTAPIEALKYLKKHKKSGSIEIHSDSKYVITGINEWIHNWLRNNWRNANKKPVLNKDLWLELHELNSALGPVWHYVEGHSGHEHNDRADVIATSFADGEPAI</sequence>
<dbReference type="GO" id="GO:0000287">
    <property type="term" value="F:magnesium ion binding"/>
    <property type="evidence" value="ECO:0007669"/>
    <property type="project" value="UniProtKB-UniRule"/>
</dbReference>
<keyword evidence="5 10" id="KW-0540">Nuclease</keyword>
<dbReference type="GO" id="GO:0003676">
    <property type="term" value="F:nucleic acid binding"/>
    <property type="evidence" value="ECO:0007669"/>
    <property type="project" value="InterPro"/>
</dbReference>
<dbReference type="Proteomes" id="UP000178985">
    <property type="component" value="Unassembled WGS sequence"/>
</dbReference>
<name>A0A1F6V4A7_9BACT</name>
<evidence type="ECO:0000256" key="6">
    <source>
        <dbReference type="ARBA" id="ARBA00022723"/>
    </source>
</evidence>
<keyword evidence="9 10" id="KW-0460">Magnesium</keyword>
<dbReference type="Gene3D" id="3.30.420.10">
    <property type="entry name" value="Ribonuclease H-like superfamily/Ribonuclease H"/>
    <property type="match status" value="1"/>
</dbReference>
<dbReference type="SUPFAM" id="SSF53098">
    <property type="entry name" value="Ribonuclease H-like"/>
    <property type="match status" value="1"/>
</dbReference>
<dbReference type="HAMAP" id="MF_00042">
    <property type="entry name" value="RNase_H"/>
    <property type="match status" value="1"/>
</dbReference>
<dbReference type="PANTHER" id="PTHR10642:SF26">
    <property type="entry name" value="RIBONUCLEASE H1"/>
    <property type="match status" value="1"/>
</dbReference>
<gene>
    <name evidence="10" type="primary">rnhA</name>
    <name evidence="12" type="ORF">A2733_00065</name>
</gene>
<evidence type="ECO:0000259" key="11">
    <source>
        <dbReference type="PROSITE" id="PS50879"/>
    </source>
</evidence>
<comment type="similarity">
    <text evidence="2 10">Belongs to the RNase H family.</text>
</comment>
<evidence type="ECO:0000256" key="5">
    <source>
        <dbReference type="ARBA" id="ARBA00022722"/>
    </source>
</evidence>
<dbReference type="AlphaFoldDB" id="A0A1F6V4A7"/>
<dbReference type="CDD" id="cd09278">
    <property type="entry name" value="RNase_HI_prokaryote_like"/>
    <property type="match status" value="1"/>
</dbReference>
<comment type="function">
    <text evidence="10">Endonuclease that specifically degrades the RNA of RNA-DNA hybrids.</text>
</comment>
<keyword evidence="8 10" id="KW-0378">Hydrolase</keyword>
<dbReference type="EMBL" id="MFTO01000002">
    <property type="protein sequence ID" value="OGI64359.1"/>
    <property type="molecule type" value="Genomic_DNA"/>
</dbReference>
<evidence type="ECO:0000256" key="2">
    <source>
        <dbReference type="ARBA" id="ARBA00005300"/>
    </source>
</evidence>
<keyword evidence="10" id="KW-0963">Cytoplasm</keyword>
<feature type="binding site" evidence="10">
    <location>
        <position position="148"/>
    </location>
    <ligand>
        <name>Mg(2+)</name>
        <dbReference type="ChEBI" id="CHEBI:18420"/>
        <label>2</label>
    </ligand>
</feature>
<feature type="binding site" evidence="10">
    <location>
        <position position="59"/>
    </location>
    <ligand>
        <name>Mg(2+)</name>
        <dbReference type="ChEBI" id="CHEBI:18420"/>
        <label>1</label>
    </ligand>
</feature>
<evidence type="ECO:0000313" key="12">
    <source>
        <dbReference type="EMBL" id="OGI64359.1"/>
    </source>
</evidence>
<keyword evidence="7 10" id="KW-0255">Endonuclease</keyword>
<comment type="subcellular location">
    <subcellularLocation>
        <location evidence="10">Cytoplasm</location>
    </subcellularLocation>
</comment>
<dbReference type="PANTHER" id="PTHR10642">
    <property type="entry name" value="RIBONUCLEASE H1"/>
    <property type="match status" value="1"/>
</dbReference>
<dbReference type="InterPro" id="IPR022892">
    <property type="entry name" value="RNaseHI"/>
</dbReference>
<evidence type="ECO:0000313" key="13">
    <source>
        <dbReference type="Proteomes" id="UP000178985"/>
    </source>
</evidence>
<accession>A0A1F6V4A7</accession>
<dbReference type="GO" id="GO:0004523">
    <property type="term" value="F:RNA-DNA hybrid ribonuclease activity"/>
    <property type="evidence" value="ECO:0007669"/>
    <property type="project" value="UniProtKB-UniRule"/>
</dbReference>
<dbReference type="PROSITE" id="PS50879">
    <property type="entry name" value="RNASE_H_1"/>
    <property type="match status" value="1"/>
</dbReference>
<dbReference type="InterPro" id="IPR050092">
    <property type="entry name" value="RNase_H"/>
</dbReference>
<comment type="cofactor">
    <cofactor evidence="10">
        <name>Mg(2+)</name>
        <dbReference type="ChEBI" id="CHEBI:18420"/>
    </cofactor>
    <text evidence="10">Binds 1 Mg(2+) ion per subunit. May bind a second metal ion at a regulatory site, or after substrate binding.</text>
</comment>
<dbReference type="InterPro" id="IPR012337">
    <property type="entry name" value="RNaseH-like_sf"/>
</dbReference>
<evidence type="ECO:0000256" key="10">
    <source>
        <dbReference type="HAMAP-Rule" id="MF_00042"/>
    </source>
</evidence>
<feature type="domain" description="RNase H type-1" evidence="11">
    <location>
        <begin position="1"/>
        <end position="156"/>
    </location>
</feature>
<protein>
    <recommendedName>
        <fullName evidence="4 10">Ribonuclease H</fullName>
        <shortName evidence="10">RNase H</shortName>
        <ecNumber evidence="4 10">3.1.26.4</ecNumber>
    </recommendedName>
</protein>
<dbReference type="InterPro" id="IPR002156">
    <property type="entry name" value="RNaseH_domain"/>
</dbReference>
<reference evidence="12 13" key="1">
    <citation type="journal article" date="2016" name="Nat. Commun.">
        <title>Thousands of microbial genomes shed light on interconnected biogeochemical processes in an aquifer system.</title>
        <authorList>
            <person name="Anantharaman K."/>
            <person name="Brown C.T."/>
            <person name="Hug L.A."/>
            <person name="Sharon I."/>
            <person name="Castelle C.J."/>
            <person name="Probst A.J."/>
            <person name="Thomas B.C."/>
            <person name="Singh A."/>
            <person name="Wilkins M.J."/>
            <person name="Karaoz U."/>
            <person name="Brodie E.L."/>
            <person name="Williams K.H."/>
            <person name="Hubbard S.S."/>
            <person name="Banfield J.F."/>
        </authorList>
    </citation>
    <scope>NUCLEOTIDE SEQUENCE [LARGE SCALE GENOMIC DNA]</scope>
</reference>
<dbReference type="GO" id="GO:0043137">
    <property type="term" value="P:DNA replication, removal of RNA primer"/>
    <property type="evidence" value="ECO:0007669"/>
    <property type="project" value="TreeGrafter"/>
</dbReference>
<comment type="catalytic activity">
    <reaction evidence="1 10">
        <text>Endonucleolytic cleavage to 5'-phosphomonoester.</text>
        <dbReference type="EC" id="3.1.26.4"/>
    </reaction>
</comment>
<feature type="binding site" evidence="10">
    <location>
        <position position="84"/>
    </location>
    <ligand>
        <name>Mg(2+)</name>
        <dbReference type="ChEBI" id="CHEBI:18420"/>
        <label>1</label>
    </ligand>
</feature>
<feature type="binding site" evidence="10">
    <location>
        <position position="10"/>
    </location>
    <ligand>
        <name>Mg(2+)</name>
        <dbReference type="ChEBI" id="CHEBI:18420"/>
        <label>1</label>
    </ligand>
</feature>
<evidence type="ECO:0000256" key="7">
    <source>
        <dbReference type="ARBA" id="ARBA00022759"/>
    </source>
</evidence>
<proteinExistence type="inferred from homology"/>
<evidence type="ECO:0000256" key="9">
    <source>
        <dbReference type="ARBA" id="ARBA00022842"/>
    </source>
</evidence>
<evidence type="ECO:0000256" key="4">
    <source>
        <dbReference type="ARBA" id="ARBA00012180"/>
    </source>
</evidence>
<evidence type="ECO:0000256" key="3">
    <source>
        <dbReference type="ARBA" id="ARBA00011245"/>
    </source>
</evidence>
<feature type="binding site" evidence="10">
    <location>
        <position position="10"/>
    </location>
    <ligand>
        <name>Mg(2+)</name>
        <dbReference type="ChEBI" id="CHEBI:18420"/>
        <label>2</label>
    </ligand>
</feature>